<gene>
    <name evidence="1" type="ORF">B296_00053986</name>
</gene>
<dbReference type="AlphaFoldDB" id="A0A426XDV6"/>
<evidence type="ECO:0000313" key="2">
    <source>
        <dbReference type="Proteomes" id="UP000287651"/>
    </source>
</evidence>
<evidence type="ECO:0000313" key="1">
    <source>
        <dbReference type="EMBL" id="RRT37650.1"/>
    </source>
</evidence>
<accession>A0A426XDV6</accession>
<protein>
    <submittedName>
        <fullName evidence="1">Uncharacterized protein</fullName>
    </submittedName>
</protein>
<dbReference type="EMBL" id="AMZH03022051">
    <property type="protein sequence ID" value="RRT37650.1"/>
    <property type="molecule type" value="Genomic_DNA"/>
</dbReference>
<name>A0A426XDV6_ENSVE</name>
<sequence>MARGRPVGDEGAQARMMASLQSILWNTFVRRRSDGREQERRTARSKGCWRFICCWSRSGSHPLSVLVESLLLDSGEGDYSHHSAGLPRFNLSFNFRLESFDECP</sequence>
<organism evidence="1 2">
    <name type="scientific">Ensete ventricosum</name>
    <name type="common">Abyssinian banana</name>
    <name type="synonym">Musa ensete</name>
    <dbReference type="NCBI Taxonomy" id="4639"/>
    <lineage>
        <taxon>Eukaryota</taxon>
        <taxon>Viridiplantae</taxon>
        <taxon>Streptophyta</taxon>
        <taxon>Embryophyta</taxon>
        <taxon>Tracheophyta</taxon>
        <taxon>Spermatophyta</taxon>
        <taxon>Magnoliopsida</taxon>
        <taxon>Liliopsida</taxon>
        <taxon>Zingiberales</taxon>
        <taxon>Musaceae</taxon>
        <taxon>Ensete</taxon>
    </lineage>
</organism>
<reference evidence="1 2" key="1">
    <citation type="journal article" date="2014" name="Agronomy (Basel)">
        <title>A Draft Genome Sequence for Ensete ventricosum, the Drought-Tolerant Tree Against Hunger.</title>
        <authorList>
            <person name="Harrison J."/>
            <person name="Moore K.A."/>
            <person name="Paszkiewicz K."/>
            <person name="Jones T."/>
            <person name="Grant M."/>
            <person name="Ambacheew D."/>
            <person name="Muzemil S."/>
            <person name="Studholme D.J."/>
        </authorList>
    </citation>
    <scope>NUCLEOTIDE SEQUENCE [LARGE SCALE GENOMIC DNA]</scope>
</reference>
<comment type="caution">
    <text evidence="1">The sequence shown here is derived from an EMBL/GenBank/DDBJ whole genome shotgun (WGS) entry which is preliminary data.</text>
</comment>
<proteinExistence type="predicted"/>
<dbReference type="Proteomes" id="UP000287651">
    <property type="component" value="Unassembled WGS sequence"/>
</dbReference>